<dbReference type="PANTHER" id="PTHR11717">
    <property type="entry name" value="LOW MOLECULAR WEIGHT PROTEIN TYROSINE PHOSPHATASE"/>
    <property type="match status" value="1"/>
</dbReference>
<dbReference type="SMART" id="SM00226">
    <property type="entry name" value="LMWPc"/>
    <property type="match status" value="1"/>
</dbReference>
<evidence type="ECO:0000256" key="4">
    <source>
        <dbReference type="ARBA" id="ARBA00022912"/>
    </source>
</evidence>
<reference evidence="8 10" key="2">
    <citation type="submission" date="2019-03" db="EMBL/GenBank/DDBJ databases">
        <title>Glutamicibacter sp. LJH19 genome.</title>
        <authorList>
            <person name="Sinai Borker S."/>
            <person name="Kumar R."/>
        </authorList>
    </citation>
    <scope>NUCLEOTIDE SEQUENCE [LARGE SCALE GENOMIC DNA]</scope>
    <source>
        <strain evidence="8 10">LJH19</strain>
    </source>
</reference>
<evidence type="ECO:0000259" key="6">
    <source>
        <dbReference type="SMART" id="SM00226"/>
    </source>
</evidence>
<dbReference type="InterPro" id="IPR023485">
    <property type="entry name" value="Ptyr_pPase"/>
</dbReference>
<dbReference type="InterPro" id="IPR050438">
    <property type="entry name" value="LMW_PTPase"/>
</dbReference>
<dbReference type="EMBL" id="SPDS01000001">
    <property type="protein sequence ID" value="TFH56408.1"/>
    <property type="molecule type" value="Genomic_DNA"/>
</dbReference>
<feature type="active site" evidence="5">
    <location>
        <position position="14"/>
    </location>
</feature>
<evidence type="ECO:0000256" key="1">
    <source>
        <dbReference type="ARBA" id="ARBA00011063"/>
    </source>
</evidence>
<evidence type="ECO:0000313" key="7">
    <source>
        <dbReference type="EMBL" id="PMQ20164.1"/>
    </source>
</evidence>
<gene>
    <name evidence="7" type="ORF">CIK84_00595</name>
    <name evidence="8" type="ORF">EXY26_05020</name>
</gene>
<name>A0A2N7S204_9MICC</name>
<evidence type="ECO:0000313" key="10">
    <source>
        <dbReference type="Proteomes" id="UP000297638"/>
    </source>
</evidence>
<evidence type="ECO:0000313" key="8">
    <source>
        <dbReference type="EMBL" id="TFH56408.1"/>
    </source>
</evidence>
<evidence type="ECO:0000256" key="2">
    <source>
        <dbReference type="ARBA" id="ARBA00013064"/>
    </source>
</evidence>
<dbReference type="OMA" id="VCHGNIC"/>
<dbReference type="EC" id="3.1.3.48" evidence="2"/>
<comment type="caution">
    <text evidence="7">The sequence shown here is derived from an EMBL/GenBank/DDBJ whole genome shotgun (WGS) entry which is preliminary data.</text>
</comment>
<feature type="domain" description="Phosphotyrosine protein phosphatase I" evidence="6">
    <location>
        <begin position="2"/>
        <end position="158"/>
    </location>
</feature>
<protein>
    <recommendedName>
        <fullName evidence="2">protein-tyrosine-phosphatase</fullName>
        <ecNumber evidence="2">3.1.3.48</ecNumber>
    </recommendedName>
</protein>
<comment type="similarity">
    <text evidence="1">Belongs to the low molecular weight phosphotyrosine protein phosphatase family.</text>
</comment>
<dbReference type="PANTHER" id="PTHR11717:SF7">
    <property type="entry name" value="LOW MOLECULAR WEIGHT PHOSPHOTYROSINE PROTEIN PHOSPHATASE"/>
    <property type="match status" value="1"/>
</dbReference>
<keyword evidence="4" id="KW-0904">Protein phosphatase</keyword>
<dbReference type="InterPro" id="IPR036196">
    <property type="entry name" value="Ptyr_pPase_sf"/>
</dbReference>
<keyword evidence="3" id="KW-0378">Hydrolase</keyword>
<feature type="active site" description="Nucleophile" evidence="5">
    <location>
        <position position="8"/>
    </location>
</feature>
<dbReference type="Proteomes" id="UP000297638">
    <property type="component" value="Unassembled WGS sequence"/>
</dbReference>
<evidence type="ECO:0000313" key="9">
    <source>
        <dbReference type="Proteomes" id="UP000235739"/>
    </source>
</evidence>
<feature type="active site" description="Proton donor" evidence="5">
    <location>
        <position position="132"/>
    </location>
</feature>
<dbReference type="RefSeq" id="WP_013349872.1">
    <property type="nucleotide sequence ID" value="NZ_JBQDJG010000003.1"/>
</dbReference>
<dbReference type="Pfam" id="PF01451">
    <property type="entry name" value="LMWPc"/>
    <property type="match status" value="1"/>
</dbReference>
<reference evidence="7 9" key="1">
    <citation type="journal article" date="2017" name="Elife">
        <title>Extensive horizontal gene transfer in cheese-associated bacteria.</title>
        <authorList>
            <person name="Bonham K.S."/>
            <person name="Wolfe B.E."/>
            <person name="Dutton R.J."/>
        </authorList>
    </citation>
    <scope>NUCLEOTIDE SEQUENCE [LARGE SCALE GENOMIC DNA]</scope>
    <source>
        <strain evidence="7 9">JB182</strain>
    </source>
</reference>
<proteinExistence type="inferred from homology"/>
<evidence type="ECO:0000256" key="5">
    <source>
        <dbReference type="PIRSR" id="PIRSR617867-1"/>
    </source>
</evidence>
<dbReference type="CDD" id="cd16343">
    <property type="entry name" value="LMWPTP"/>
    <property type="match status" value="1"/>
</dbReference>
<dbReference type="SUPFAM" id="SSF52788">
    <property type="entry name" value="Phosphotyrosine protein phosphatases I"/>
    <property type="match status" value="1"/>
</dbReference>
<accession>A0A2N7S204</accession>
<dbReference type="Gene3D" id="3.40.50.2300">
    <property type="match status" value="1"/>
</dbReference>
<evidence type="ECO:0000256" key="3">
    <source>
        <dbReference type="ARBA" id="ARBA00022801"/>
    </source>
</evidence>
<organism evidence="7 9">
    <name type="scientific">Glutamicibacter arilaitensis</name>
    <dbReference type="NCBI Taxonomy" id="256701"/>
    <lineage>
        <taxon>Bacteria</taxon>
        <taxon>Bacillati</taxon>
        <taxon>Actinomycetota</taxon>
        <taxon>Actinomycetes</taxon>
        <taxon>Micrococcales</taxon>
        <taxon>Micrococcaceae</taxon>
        <taxon>Glutamicibacter</taxon>
    </lineage>
</organism>
<sequence>MFRIMTVCTGNICRSPMAEYMLKNALKDAEISQVEVVSRAITDGEVGKSIDERASSILRSHGLDASKHLAAQIDSDELAQMDLVLAMDTDHFEALVPELAEIDPSERPQLRMFRSFDPGTASAPHDQQGIYDPWYGDAGDFRETWKLISASLPALVDYVRSNIASRGNR</sequence>
<dbReference type="PRINTS" id="PR00719">
    <property type="entry name" value="LMWPTPASE"/>
</dbReference>
<dbReference type="InterPro" id="IPR017867">
    <property type="entry name" value="Tyr_phospatase_low_mol_wt"/>
</dbReference>
<dbReference type="GO" id="GO:0004725">
    <property type="term" value="F:protein tyrosine phosphatase activity"/>
    <property type="evidence" value="ECO:0007669"/>
    <property type="project" value="UniProtKB-EC"/>
</dbReference>
<dbReference type="AlphaFoldDB" id="A0A2N7S204"/>
<dbReference type="Proteomes" id="UP000235739">
    <property type="component" value="Unassembled WGS sequence"/>
</dbReference>
<dbReference type="EMBL" id="PNQX01000001">
    <property type="protein sequence ID" value="PMQ20164.1"/>
    <property type="molecule type" value="Genomic_DNA"/>
</dbReference>